<dbReference type="EMBL" id="UASJ01000001">
    <property type="protein sequence ID" value="SQB65302.1"/>
    <property type="molecule type" value="Genomic_DNA"/>
</dbReference>
<sequence length="158" mass="16263">MNTFIRNSALGIVAVTALAFGVSACGGSGTQPADDASAASPTMQPASPSPSATVDFFTIVNDMSSDMCMEALVTGTLQVDEQGCLVLAGDDEVPAIMPLLPKGSQISDKSVTLPDGTVLEIGKKVSLGGGFTNEERFVSKARKQCNTSSVYVVCHEQG</sequence>
<proteinExistence type="predicted"/>
<dbReference type="GeneID" id="55565286"/>
<gene>
    <name evidence="3" type="ORF">NCTC11820_01437</name>
</gene>
<evidence type="ECO:0008006" key="5">
    <source>
        <dbReference type="Google" id="ProtNLM"/>
    </source>
</evidence>
<dbReference type="Proteomes" id="UP000250245">
    <property type="component" value="Unassembled WGS sequence"/>
</dbReference>
<evidence type="ECO:0000313" key="3">
    <source>
        <dbReference type="EMBL" id="SQB65302.1"/>
    </source>
</evidence>
<keyword evidence="2" id="KW-0732">Signal</keyword>
<feature type="region of interest" description="Disordered" evidence="1">
    <location>
        <begin position="31"/>
        <end position="50"/>
    </location>
</feature>
<feature type="compositionally biased region" description="Polar residues" evidence="1">
    <location>
        <begin position="39"/>
        <end position="50"/>
    </location>
</feature>
<dbReference type="PROSITE" id="PS51257">
    <property type="entry name" value="PROKAR_LIPOPROTEIN"/>
    <property type="match status" value="1"/>
</dbReference>
<dbReference type="RefSeq" id="WP_013189174.1">
    <property type="nucleotide sequence ID" value="NZ_CAMYEK010000009.1"/>
</dbReference>
<name>A0A2X2YBS6_9ACTO</name>
<reference evidence="3 4" key="1">
    <citation type="submission" date="2018-06" db="EMBL/GenBank/DDBJ databases">
        <authorList>
            <consortium name="Pathogen Informatics"/>
            <person name="Doyle S."/>
        </authorList>
    </citation>
    <scope>NUCLEOTIDE SEQUENCE [LARGE SCALE GENOMIC DNA]</scope>
    <source>
        <strain evidence="3 4">NCTC11820</strain>
    </source>
</reference>
<protein>
    <recommendedName>
        <fullName evidence="5">Lipoprotein</fullName>
    </recommendedName>
</protein>
<accession>A0A2X2YBS6</accession>
<evidence type="ECO:0000313" key="4">
    <source>
        <dbReference type="Proteomes" id="UP000250245"/>
    </source>
</evidence>
<feature type="signal peptide" evidence="2">
    <location>
        <begin position="1"/>
        <end position="24"/>
    </location>
</feature>
<organism evidence="3 4">
    <name type="scientific">Mobiluncus curtisii</name>
    <dbReference type="NCBI Taxonomy" id="2051"/>
    <lineage>
        <taxon>Bacteria</taxon>
        <taxon>Bacillati</taxon>
        <taxon>Actinomycetota</taxon>
        <taxon>Actinomycetes</taxon>
        <taxon>Actinomycetales</taxon>
        <taxon>Actinomycetaceae</taxon>
        <taxon>Mobiluncus</taxon>
    </lineage>
</organism>
<dbReference type="AlphaFoldDB" id="A0A2X2YBS6"/>
<evidence type="ECO:0000256" key="1">
    <source>
        <dbReference type="SAM" id="MobiDB-lite"/>
    </source>
</evidence>
<feature type="chain" id="PRO_5039630668" description="Lipoprotein" evidence="2">
    <location>
        <begin position="25"/>
        <end position="158"/>
    </location>
</feature>
<evidence type="ECO:0000256" key="2">
    <source>
        <dbReference type="SAM" id="SignalP"/>
    </source>
</evidence>